<gene>
    <name evidence="2" type="ORF">ABG768_012113</name>
</gene>
<comment type="caution">
    <text evidence="2">The sequence shown here is derived from an EMBL/GenBank/DDBJ whole genome shotgun (WGS) entry which is preliminary data.</text>
</comment>
<reference evidence="2 3" key="1">
    <citation type="submission" date="2024-05" db="EMBL/GenBank/DDBJ databases">
        <title>A high-quality chromosomal-level genome assembly of Topmouth culter (Culter alburnus).</title>
        <authorList>
            <person name="Zhao H."/>
        </authorList>
    </citation>
    <scope>NUCLEOTIDE SEQUENCE [LARGE SCALE GENOMIC DNA]</scope>
    <source>
        <strain evidence="2">CATC2023</strain>
        <tissue evidence="2">Muscle</tissue>
    </source>
</reference>
<proteinExistence type="predicted"/>
<keyword evidence="1" id="KW-0732">Signal</keyword>
<evidence type="ECO:0000313" key="2">
    <source>
        <dbReference type="EMBL" id="KAK9957913.1"/>
    </source>
</evidence>
<keyword evidence="3" id="KW-1185">Reference proteome</keyword>
<organism evidence="2 3">
    <name type="scientific">Culter alburnus</name>
    <name type="common">Topmouth culter</name>
    <dbReference type="NCBI Taxonomy" id="194366"/>
    <lineage>
        <taxon>Eukaryota</taxon>
        <taxon>Metazoa</taxon>
        <taxon>Chordata</taxon>
        <taxon>Craniata</taxon>
        <taxon>Vertebrata</taxon>
        <taxon>Euteleostomi</taxon>
        <taxon>Actinopterygii</taxon>
        <taxon>Neopterygii</taxon>
        <taxon>Teleostei</taxon>
        <taxon>Ostariophysi</taxon>
        <taxon>Cypriniformes</taxon>
        <taxon>Xenocyprididae</taxon>
        <taxon>Xenocypridinae</taxon>
        <taxon>Culter</taxon>
    </lineage>
</organism>
<dbReference type="AlphaFoldDB" id="A0AAW1ZAJ6"/>
<accession>A0AAW1ZAJ6</accession>
<dbReference type="Proteomes" id="UP001479290">
    <property type="component" value="Unassembled WGS sequence"/>
</dbReference>
<feature type="signal peptide" evidence="1">
    <location>
        <begin position="1"/>
        <end position="20"/>
    </location>
</feature>
<feature type="chain" id="PRO_5043576165" evidence="1">
    <location>
        <begin position="21"/>
        <end position="504"/>
    </location>
</feature>
<sequence length="504" mass="57861">MYKSLSILILAVLLSKGVESVSLTDEDYEMADKLFALGAEGFLKYLDNLKKAAEVVVKENKINKKGTEMQDLWISLKEMVERIAAEERVKGQDKFIVSLHIFHRLSRLYGEGLFRLLSTYPTDSYGISRELLVFKGIIKNETLVDLWKYVESRYLPGAPPIYSDPVGFLGHLLSKMIAHPRVVELLKVVSEVGKIDINQLFDKAQTAIHLVKEKAMEISTLERQTEKDEFLITLRKWKELRVLKDTKKYHMITNPETGLQAWTWADERFGDLFDNAALEYDRWGNGIFGDDRFNQSSWAIMKMATVYPLPIYERLSESGLGISEVNDFFINTDDTLNELVGEDILYSLKGVLNELWNIFSNEILHVSINKKNQMTSDVEYEDPLRHLRKIKATCFDIWDRVLIEINRNINNDGLEQSARHWDGVRSIFIKELTDSGKLTQQKLDGAQKTFSSFTQMVFDKYVKMVDGLEERISASTETLGKLMLRTFSATNTVLVNTLGFLLSD</sequence>
<evidence type="ECO:0000313" key="3">
    <source>
        <dbReference type="Proteomes" id="UP001479290"/>
    </source>
</evidence>
<name>A0AAW1ZAJ6_CULAL</name>
<evidence type="ECO:0000256" key="1">
    <source>
        <dbReference type="SAM" id="SignalP"/>
    </source>
</evidence>
<protein>
    <submittedName>
        <fullName evidence="2">Uncharacterized protein</fullName>
    </submittedName>
</protein>
<dbReference type="EMBL" id="JAWDJR010000019">
    <property type="protein sequence ID" value="KAK9957913.1"/>
    <property type="molecule type" value="Genomic_DNA"/>
</dbReference>